<sequence length="122" mass="13721">MSEEINEEKKTEETSSSKKLFAKTLKQYLDKSVEVSKKGLKSAGSAISEFGDKSVNKIDIVQLKNRLVKKYQELGQAVAEQLAEDGISISKDSIVVSEKLSSIKELKEKIHEKEEALKKYEK</sequence>
<dbReference type="Proteomes" id="UP000006852">
    <property type="component" value="Chromosome"/>
</dbReference>
<dbReference type="STRING" id="869209.Tresu_1566"/>
<dbReference type="EMBL" id="CP002631">
    <property type="protein sequence ID" value="AEB14466.1"/>
    <property type="molecule type" value="Genomic_DNA"/>
</dbReference>
<reference evidence="2" key="2">
    <citation type="submission" date="2011-04" db="EMBL/GenBank/DDBJ databases">
        <title>The complete genome of chromosome of Treponema succinifaciens DSM 2489.</title>
        <authorList>
            <person name="Lucas S."/>
            <person name="Copeland A."/>
            <person name="Lapidus A."/>
            <person name="Bruce D."/>
            <person name="Goodwin L."/>
            <person name="Pitluck S."/>
            <person name="Peters L."/>
            <person name="Kyrpides N."/>
            <person name="Mavromatis K."/>
            <person name="Ivanova N."/>
            <person name="Ovchinnikova G."/>
            <person name="Teshima H."/>
            <person name="Detter J.C."/>
            <person name="Tapia R."/>
            <person name="Han C."/>
            <person name="Land M."/>
            <person name="Hauser L."/>
            <person name="Markowitz V."/>
            <person name="Cheng J.-F."/>
            <person name="Hugenholtz P."/>
            <person name="Woyke T."/>
            <person name="Wu D."/>
            <person name="Gronow S."/>
            <person name="Wellnitz S."/>
            <person name="Brambilla E."/>
            <person name="Klenk H.-P."/>
            <person name="Eisen J.A."/>
        </authorList>
    </citation>
    <scope>NUCLEOTIDE SEQUENCE [LARGE SCALE GENOMIC DNA]</scope>
    <source>
        <strain evidence="2">ATCC 33096 / DSM 2489 / 6091</strain>
    </source>
</reference>
<organism evidence="1 2">
    <name type="scientific">Treponema succinifaciens (strain ATCC 33096 / DSM 2489 / 6091)</name>
    <dbReference type="NCBI Taxonomy" id="869209"/>
    <lineage>
        <taxon>Bacteria</taxon>
        <taxon>Pseudomonadati</taxon>
        <taxon>Spirochaetota</taxon>
        <taxon>Spirochaetia</taxon>
        <taxon>Spirochaetales</taxon>
        <taxon>Treponemataceae</taxon>
        <taxon>Treponema</taxon>
    </lineage>
</organism>
<name>F2NT14_TRES6</name>
<accession>F2NT14</accession>
<dbReference type="GeneID" id="302998725"/>
<evidence type="ECO:0000313" key="2">
    <source>
        <dbReference type="Proteomes" id="UP000006852"/>
    </source>
</evidence>
<keyword evidence="2" id="KW-1185">Reference proteome</keyword>
<evidence type="ECO:0000313" key="1">
    <source>
        <dbReference type="EMBL" id="AEB14466.1"/>
    </source>
</evidence>
<protein>
    <submittedName>
        <fullName evidence="1">Uncharacterized protein</fullName>
    </submittedName>
</protein>
<proteinExistence type="predicted"/>
<dbReference type="AlphaFoldDB" id="F2NT14"/>
<reference evidence="1 2" key="1">
    <citation type="journal article" date="2011" name="Stand. Genomic Sci.">
        <title>Complete genome sequence of Treponema succinifaciens type strain (6091).</title>
        <authorList>
            <person name="Han C."/>
            <person name="Gronow S."/>
            <person name="Teshima H."/>
            <person name="Lapidus A."/>
            <person name="Nolan M."/>
            <person name="Lucas S."/>
            <person name="Hammon N."/>
            <person name="Deshpande S."/>
            <person name="Cheng J.F."/>
            <person name="Zeytun A."/>
            <person name="Tapia R."/>
            <person name="Goodwin L."/>
            <person name="Pitluck S."/>
            <person name="Liolios K."/>
            <person name="Pagani I."/>
            <person name="Ivanova N."/>
            <person name="Mavromatis K."/>
            <person name="Mikhailova N."/>
            <person name="Huntemann M."/>
            <person name="Pati A."/>
            <person name="Chen A."/>
            <person name="Palaniappan K."/>
            <person name="Land M."/>
            <person name="Hauser L."/>
            <person name="Brambilla E.M."/>
            <person name="Rohde M."/>
            <person name="Goker M."/>
            <person name="Woyke T."/>
            <person name="Bristow J."/>
            <person name="Eisen J.A."/>
            <person name="Markowitz V."/>
            <person name="Hugenholtz P."/>
            <person name="Kyrpides N.C."/>
            <person name="Klenk H.P."/>
            <person name="Detter J.C."/>
        </authorList>
    </citation>
    <scope>NUCLEOTIDE SEQUENCE [LARGE SCALE GENOMIC DNA]</scope>
    <source>
        <strain evidence="2">ATCC 33096 / DSM 2489 / 6091</strain>
    </source>
</reference>
<dbReference type="KEGG" id="tsu:Tresu_1566"/>
<dbReference type="RefSeq" id="WP_013701748.1">
    <property type="nucleotide sequence ID" value="NC_015385.1"/>
</dbReference>
<dbReference type="OrthoDB" id="362803at2"/>
<gene>
    <name evidence="1" type="ordered locus">Tresu_1566</name>
</gene>
<dbReference type="HOGENOM" id="CLU_2025728_0_0_12"/>